<keyword evidence="5" id="KW-1133">Transmembrane helix</keyword>
<feature type="transmembrane region" description="Helical" evidence="5">
    <location>
        <begin position="430"/>
        <end position="449"/>
    </location>
</feature>
<comment type="cofactor">
    <cofactor evidence="1">
        <name>Mg(2+)</name>
        <dbReference type="ChEBI" id="CHEBI:18420"/>
    </cofactor>
</comment>
<dbReference type="GO" id="GO:0005886">
    <property type="term" value="C:plasma membrane"/>
    <property type="evidence" value="ECO:0007669"/>
    <property type="project" value="TreeGrafter"/>
</dbReference>
<evidence type="ECO:0000256" key="2">
    <source>
        <dbReference type="ARBA" id="ARBA00012528"/>
    </source>
</evidence>
<keyword evidence="6" id="KW-0732">Signal</keyword>
<dbReference type="GO" id="GO:0043709">
    <property type="term" value="P:cell adhesion involved in single-species biofilm formation"/>
    <property type="evidence" value="ECO:0007669"/>
    <property type="project" value="TreeGrafter"/>
</dbReference>
<dbReference type="InterPro" id="IPR011990">
    <property type="entry name" value="TPR-like_helical_dom_sf"/>
</dbReference>
<dbReference type="SMART" id="SM00267">
    <property type="entry name" value="GGDEF"/>
    <property type="match status" value="1"/>
</dbReference>
<dbReference type="NCBIfam" id="TIGR00254">
    <property type="entry name" value="GGDEF"/>
    <property type="match status" value="1"/>
</dbReference>
<dbReference type="PANTHER" id="PTHR45138">
    <property type="entry name" value="REGULATORY COMPONENTS OF SENSORY TRANSDUCTION SYSTEM"/>
    <property type="match status" value="1"/>
</dbReference>
<comment type="catalytic activity">
    <reaction evidence="3">
        <text>2 GTP = 3',3'-c-di-GMP + 2 diphosphate</text>
        <dbReference type="Rhea" id="RHEA:24898"/>
        <dbReference type="ChEBI" id="CHEBI:33019"/>
        <dbReference type="ChEBI" id="CHEBI:37565"/>
        <dbReference type="ChEBI" id="CHEBI:58805"/>
        <dbReference type="EC" id="2.7.7.65"/>
    </reaction>
</comment>
<evidence type="ECO:0000256" key="3">
    <source>
        <dbReference type="ARBA" id="ARBA00034247"/>
    </source>
</evidence>
<keyword evidence="9" id="KW-1185">Reference proteome</keyword>
<evidence type="ECO:0000313" key="9">
    <source>
        <dbReference type="Proteomes" id="UP000199297"/>
    </source>
</evidence>
<evidence type="ECO:0000256" key="4">
    <source>
        <dbReference type="SAM" id="Coils"/>
    </source>
</evidence>
<evidence type="ECO:0000256" key="1">
    <source>
        <dbReference type="ARBA" id="ARBA00001946"/>
    </source>
</evidence>
<dbReference type="PROSITE" id="PS50887">
    <property type="entry name" value="GGDEF"/>
    <property type="match status" value="1"/>
</dbReference>
<name>A0A1H7HX75_9GAMM</name>
<evidence type="ECO:0000256" key="5">
    <source>
        <dbReference type="SAM" id="Phobius"/>
    </source>
</evidence>
<dbReference type="SUPFAM" id="SSF48452">
    <property type="entry name" value="TPR-like"/>
    <property type="match status" value="1"/>
</dbReference>
<keyword evidence="4" id="KW-0175">Coiled coil</keyword>
<dbReference type="InterPro" id="IPR019734">
    <property type="entry name" value="TPR_rpt"/>
</dbReference>
<dbReference type="InterPro" id="IPR029787">
    <property type="entry name" value="Nucleotide_cyclase"/>
</dbReference>
<dbReference type="RefSeq" id="WP_085282176.1">
    <property type="nucleotide sequence ID" value="NZ_FOBI01000001.1"/>
</dbReference>
<protein>
    <recommendedName>
        <fullName evidence="2">diguanylate cyclase</fullName>
        <ecNumber evidence="2">2.7.7.65</ecNumber>
    </recommendedName>
</protein>
<feature type="chain" id="PRO_5011720336" description="diguanylate cyclase" evidence="6">
    <location>
        <begin position="26"/>
        <end position="623"/>
    </location>
</feature>
<dbReference type="InterPro" id="IPR043128">
    <property type="entry name" value="Rev_trsase/Diguanyl_cyclase"/>
</dbReference>
<dbReference type="OrthoDB" id="6191081at2"/>
<evidence type="ECO:0000256" key="6">
    <source>
        <dbReference type="SAM" id="SignalP"/>
    </source>
</evidence>
<dbReference type="STRING" id="641665.GCA_002104455_00103"/>
<gene>
    <name evidence="8" type="ORF">SAMN05216262_101602</name>
</gene>
<feature type="domain" description="GGDEF" evidence="7">
    <location>
        <begin position="489"/>
        <end position="621"/>
    </location>
</feature>
<dbReference type="SMART" id="SM00028">
    <property type="entry name" value="TPR"/>
    <property type="match status" value="4"/>
</dbReference>
<evidence type="ECO:0000313" key="8">
    <source>
        <dbReference type="EMBL" id="SEK53750.1"/>
    </source>
</evidence>
<evidence type="ECO:0000259" key="7">
    <source>
        <dbReference type="PROSITE" id="PS50887"/>
    </source>
</evidence>
<dbReference type="InterPro" id="IPR050469">
    <property type="entry name" value="Diguanylate_Cyclase"/>
</dbReference>
<reference evidence="9" key="1">
    <citation type="submission" date="2016-10" db="EMBL/GenBank/DDBJ databases">
        <authorList>
            <person name="Varghese N."/>
            <person name="Submissions S."/>
        </authorList>
    </citation>
    <scope>NUCLEOTIDE SEQUENCE [LARGE SCALE GENOMIC DNA]</scope>
    <source>
        <strain evidence="9">CGMCC 1.9127</strain>
    </source>
</reference>
<keyword evidence="5" id="KW-0812">Transmembrane</keyword>
<dbReference type="EMBL" id="FOBI01000001">
    <property type="protein sequence ID" value="SEK53750.1"/>
    <property type="molecule type" value="Genomic_DNA"/>
</dbReference>
<feature type="signal peptide" evidence="6">
    <location>
        <begin position="1"/>
        <end position="25"/>
    </location>
</feature>
<dbReference type="Proteomes" id="UP000199297">
    <property type="component" value="Unassembled WGS sequence"/>
</dbReference>
<organism evidence="8 9">
    <name type="scientific">Colwellia chukchiensis</name>
    <dbReference type="NCBI Taxonomy" id="641665"/>
    <lineage>
        <taxon>Bacteria</taxon>
        <taxon>Pseudomonadati</taxon>
        <taxon>Pseudomonadota</taxon>
        <taxon>Gammaproteobacteria</taxon>
        <taxon>Alteromonadales</taxon>
        <taxon>Colwelliaceae</taxon>
        <taxon>Colwellia</taxon>
    </lineage>
</organism>
<dbReference type="Gene3D" id="1.25.40.10">
    <property type="entry name" value="Tetratricopeptide repeat domain"/>
    <property type="match status" value="1"/>
</dbReference>
<dbReference type="GO" id="GO:0052621">
    <property type="term" value="F:diguanylate cyclase activity"/>
    <property type="evidence" value="ECO:0007669"/>
    <property type="project" value="UniProtKB-EC"/>
</dbReference>
<dbReference type="InterPro" id="IPR000160">
    <property type="entry name" value="GGDEF_dom"/>
</dbReference>
<dbReference type="Pfam" id="PF13424">
    <property type="entry name" value="TPR_12"/>
    <property type="match status" value="1"/>
</dbReference>
<feature type="coiled-coil region" evidence="4">
    <location>
        <begin position="398"/>
        <end position="425"/>
    </location>
</feature>
<keyword evidence="5" id="KW-0472">Membrane</keyword>
<sequence length="623" mass="70833">MTKALQACYATLFILLLNFPVAAVAKGAVNFSDMEHEINLQPWRTYQKLLGLQSTAESYDELTYLWWLVRKAQAENLIYFYDEFNQTVKQANSLINGNTPPEIQTRLLFFQGLIERRNGQFSDAIVTFTEALKLANNAKLSSLYIFAKQELAYTQTLTEVYTSSLLDMQAAYIEAFALQDQYLIATINETYGAIYGYLDDFEQSIAYYQRALDGYQNLQYPAHIAEALYGLASTYRYWKKYDIAIKYFKKYQQQIGYTPNSNISFFSAYGLGMTLAEKGDCEQALSVIKQALALKGVKDYNAELYKRQASCLISFSQLAAAEQALASADAIFAEMPELRGTTWQIELLKIKAELAHAHGQHESAYELLKQYNEQYIQLLIKNSTQRLLEVRANQEGERKTVSEDLQRKSEKIAQLQQERMQTINAQHANFNVFVAVIALIVLLVIVAQYRSNRKMQLLTIKDPLSGLYNRRYIFDYLNDAVAHGNADKMQLSIILIDIDDFKKINDRHGHPVGDEVIRKVADVGREVFRQEDIFGRIGGEEFLCVLPRTEIGAAEQIAERFLTLINQSTLVKWAHEPITVSIGIAALSSQCHDINQLYINADQALYQAKGLGKNQINVFNSPA</sequence>
<accession>A0A1H7HX75</accession>
<dbReference type="SUPFAM" id="SSF55073">
    <property type="entry name" value="Nucleotide cyclase"/>
    <property type="match status" value="1"/>
</dbReference>
<dbReference type="PANTHER" id="PTHR45138:SF9">
    <property type="entry name" value="DIGUANYLATE CYCLASE DGCM-RELATED"/>
    <property type="match status" value="1"/>
</dbReference>
<proteinExistence type="predicted"/>
<dbReference type="Gene3D" id="3.30.70.270">
    <property type="match status" value="1"/>
</dbReference>
<dbReference type="FunFam" id="3.30.70.270:FF:000001">
    <property type="entry name" value="Diguanylate cyclase domain protein"/>
    <property type="match status" value="1"/>
</dbReference>
<dbReference type="Pfam" id="PF00990">
    <property type="entry name" value="GGDEF"/>
    <property type="match status" value="1"/>
</dbReference>
<dbReference type="EC" id="2.7.7.65" evidence="2"/>
<dbReference type="AlphaFoldDB" id="A0A1H7HX75"/>
<dbReference type="GO" id="GO:1902201">
    <property type="term" value="P:negative regulation of bacterial-type flagellum-dependent cell motility"/>
    <property type="evidence" value="ECO:0007669"/>
    <property type="project" value="TreeGrafter"/>
</dbReference>
<dbReference type="CDD" id="cd01949">
    <property type="entry name" value="GGDEF"/>
    <property type="match status" value="1"/>
</dbReference>